<dbReference type="PROSITE" id="PS50102">
    <property type="entry name" value="RRM"/>
    <property type="match status" value="1"/>
</dbReference>
<evidence type="ECO:0000259" key="2">
    <source>
        <dbReference type="PROSITE" id="PS50102"/>
    </source>
</evidence>
<dbReference type="VEuPathDB" id="TriTrypDB:TvY486_1008150"/>
<feature type="domain" description="RRM" evidence="2">
    <location>
        <begin position="2"/>
        <end position="78"/>
    </location>
</feature>
<dbReference type="InterPro" id="IPR000504">
    <property type="entry name" value="RRM_dom"/>
</dbReference>
<evidence type="ECO:0000256" key="1">
    <source>
        <dbReference type="PROSITE-ProRule" id="PRU00176"/>
    </source>
</evidence>
<dbReference type="Pfam" id="PF00076">
    <property type="entry name" value="RRM_1"/>
    <property type="match status" value="1"/>
</dbReference>
<dbReference type="InterPro" id="IPR012677">
    <property type="entry name" value="Nucleotide-bd_a/b_plait_sf"/>
</dbReference>
<keyword evidence="1" id="KW-0694">RNA-binding</keyword>
<dbReference type="SMART" id="SM00360">
    <property type="entry name" value="RRM"/>
    <property type="match status" value="1"/>
</dbReference>
<organism evidence="3">
    <name type="scientific">Trypanosoma vivax (strain Y486)</name>
    <dbReference type="NCBI Taxonomy" id="1055687"/>
    <lineage>
        <taxon>Eukaryota</taxon>
        <taxon>Discoba</taxon>
        <taxon>Euglenozoa</taxon>
        <taxon>Kinetoplastea</taxon>
        <taxon>Metakinetoplastina</taxon>
        <taxon>Trypanosomatida</taxon>
        <taxon>Trypanosomatidae</taxon>
        <taxon>Trypanosoma</taxon>
        <taxon>Duttonella</taxon>
    </lineage>
</organism>
<gene>
    <name evidence="3" type="ORF">TVY486_1008150</name>
</gene>
<accession>G0U7B1</accession>
<sequence length="163" mass="18358">MEVLRIQGLSFTVGLEFCRMILLRCFSEFGLVYDVLLDAHRGEALVSFTESASAQDAYLKMNGFMLFGRQIKVSIATPPSSEIPGCIVTYRPSRSMIIRGAPQLWVKLNLRHIRGVEELQFVDSNTSVVLFKDQQIAMTVKKVFDGRIAYNGATVTVMFLKRV</sequence>
<name>G0U7B1_TRYVY</name>
<dbReference type="GO" id="GO:0003723">
    <property type="term" value="F:RNA binding"/>
    <property type="evidence" value="ECO:0007669"/>
    <property type="project" value="UniProtKB-UniRule"/>
</dbReference>
<dbReference type="AlphaFoldDB" id="G0U7B1"/>
<evidence type="ECO:0000313" key="3">
    <source>
        <dbReference type="EMBL" id="CCC51769.1"/>
    </source>
</evidence>
<dbReference type="InterPro" id="IPR035979">
    <property type="entry name" value="RBD_domain_sf"/>
</dbReference>
<proteinExistence type="predicted"/>
<dbReference type="EMBL" id="HE573026">
    <property type="protein sequence ID" value="CCC51769.1"/>
    <property type="molecule type" value="Genomic_DNA"/>
</dbReference>
<dbReference type="Gene3D" id="3.30.70.330">
    <property type="match status" value="1"/>
</dbReference>
<protein>
    <recommendedName>
        <fullName evidence="2">RRM domain-containing protein</fullName>
    </recommendedName>
</protein>
<dbReference type="SUPFAM" id="SSF54928">
    <property type="entry name" value="RNA-binding domain, RBD"/>
    <property type="match status" value="1"/>
</dbReference>
<reference evidence="3" key="1">
    <citation type="journal article" date="2012" name="Proc. Natl. Acad. Sci. U.S.A.">
        <title>Antigenic diversity is generated by distinct evolutionary mechanisms in African trypanosome species.</title>
        <authorList>
            <person name="Jackson A.P."/>
            <person name="Berry A."/>
            <person name="Aslett M."/>
            <person name="Allison H.C."/>
            <person name="Burton P."/>
            <person name="Vavrova-Anderson J."/>
            <person name="Brown R."/>
            <person name="Browne H."/>
            <person name="Corton N."/>
            <person name="Hauser H."/>
            <person name="Gamble J."/>
            <person name="Gilderthorp R."/>
            <person name="Marcello L."/>
            <person name="McQuillan J."/>
            <person name="Otto T.D."/>
            <person name="Quail M.A."/>
            <person name="Sanders M.J."/>
            <person name="van Tonder A."/>
            <person name="Ginger M.L."/>
            <person name="Field M.C."/>
            <person name="Barry J.D."/>
            <person name="Hertz-Fowler C."/>
            <person name="Berriman M."/>
        </authorList>
    </citation>
    <scope>NUCLEOTIDE SEQUENCE</scope>
    <source>
        <strain evidence="3">Y486</strain>
    </source>
</reference>